<dbReference type="InterPro" id="IPR000160">
    <property type="entry name" value="GGDEF_dom"/>
</dbReference>
<evidence type="ECO:0000313" key="5">
    <source>
        <dbReference type="Proteomes" id="UP001528411"/>
    </source>
</evidence>
<comment type="catalytic activity">
    <reaction evidence="2">
        <text>2 GTP = 3',3'-c-di-GMP + 2 diphosphate</text>
        <dbReference type="Rhea" id="RHEA:24898"/>
        <dbReference type="ChEBI" id="CHEBI:33019"/>
        <dbReference type="ChEBI" id="CHEBI:37565"/>
        <dbReference type="ChEBI" id="CHEBI:58805"/>
        <dbReference type="EC" id="2.7.7.65"/>
    </reaction>
</comment>
<gene>
    <name evidence="4" type="ORF">PN838_07090</name>
</gene>
<dbReference type="PANTHER" id="PTHR45138">
    <property type="entry name" value="REGULATORY COMPONENTS OF SENSORY TRANSDUCTION SYSTEM"/>
    <property type="match status" value="1"/>
</dbReference>
<dbReference type="InterPro" id="IPR050469">
    <property type="entry name" value="Diguanylate_Cyclase"/>
</dbReference>
<dbReference type="EMBL" id="JAQOMS010000002">
    <property type="protein sequence ID" value="MDC2888566.1"/>
    <property type="molecule type" value="Genomic_DNA"/>
</dbReference>
<proteinExistence type="predicted"/>
<accession>A0ABT5FAY7</accession>
<dbReference type="InterPro" id="IPR043128">
    <property type="entry name" value="Rev_trsase/Diguanyl_cyclase"/>
</dbReference>
<keyword evidence="4" id="KW-0808">Transferase</keyword>
<comment type="caution">
    <text evidence="4">The sequence shown here is derived from an EMBL/GenBank/DDBJ whole genome shotgun (WGS) entry which is preliminary data.</text>
</comment>
<dbReference type="PANTHER" id="PTHR45138:SF9">
    <property type="entry name" value="DIGUANYLATE CYCLASE DGCM-RELATED"/>
    <property type="match status" value="1"/>
</dbReference>
<dbReference type="EC" id="2.7.7.65" evidence="1"/>
<reference evidence="4 5" key="1">
    <citation type="submission" date="2023-01" db="EMBL/GenBank/DDBJ databases">
        <title>Psychrosphaera sp. nov., isolated from marine algae.</title>
        <authorList>
            <person name="Bayburt H."/>
            <person name="Choi B.J."/>
            <person name="Kim J.M."/>
            <person name="Choi D.G."/>
            <person name="Jeon C.O."/>
        </authorList>
    </citation>
    <scope>NUCLEOTIDE SEQUENCE [LARGE SCALE GENOMIC DNA]</scope>
    <source>
        <strain evidence="4 5">G1-22</strain>
    </source>
</reference>
<organism evidence="4 5">
    <name type="scientific">Psychrosphaera algicola</name>
    <dbReference type="NCBI Taxonomy" id="3023714"/>
    <lineage>
        <taxon>Bacteria</taxon>
        <taxon>Pseudomonadati</taxon>
        <taxon>Pseudomonadota</taxon>
        <taxon>Gammaproteobacteria</taxon>
        <taxon>Alteromonadales</taxon>
        <taxon>Pseudoalteromonadaceae</taxon>
        <taxon>Psychrosphaera</taxon>
    </lineage>
</organism>
<evidence type="ECO:0000256" key="2">
    <source>
        <dbReference type="ARBA" id="ARBA00034247"/>
    </source>
</evidence>
<dbReference type="Gene3D" id="3.30.70.270">
    <property type="match status" value="1"/>
</dbReference>
<name>A0ABT5FAY7_9GAMM</name>
<dbReference type="SUPFAM" id="SSF55073">
    <property type="entry name" value="Nucleotide cyclase"/>
    <property type="match status" value="1"/>
</dbReference>
<dbReference type="PROSITE" id="PS50887">
    <property type="entry name" value="GGDEF"/>
    <property type="match status" value="1"/>
</dbReference>
<evidence type="ECO:0000313" key="4">
    <source>
        <dbReference type="EMBL" id="MDC2888566.1"/>
    </source>
</evidence>
<protein>
    <recommendedName>
        <fullName evidence="1">diguanylate cyclase</fullName>
        <ecNumber evidence="1">2.7.7.65</ecNumber>
    </recommendedName>
</protein>
<dbReference type="RefSeq" id="WP_272180163.1">
    <property type="nucleotide sequence ID" value="NZ_JAQOMS010000002.1"/>
</dbReference>
<dbReference type="GO" id="GO:0052621">
    <property type="term" value="F:diguanylate cyclase activity"/>
    <property type="evidence" value="ECO:0007669"/>
    <property type="project" value="UniProtKB-EC"/>
</dbReference>
<evidence type="ECO:0000259" key="3">
    <source>
        <dbReference type="PROSITE" id="PS50887"/>
    </source>
</evidence>
<evidence type="ECO:0000256" key="1">
    <source>
        <dbReference type="ARBA" id="ARBA00012528"/>
    </source>
</evidence>
<dbReference type="Pfam" id="PF00990">
    <property type="entry name" value="GGDEF"/>
    <property type="match status" value="1"/>
</dbReference>
<sequence length="75" mass="8483">MFKLAKRLQKSIALLDVSFLEENKNITVSIGYTKVSQNEQFKSALKRADEHLYSAKNGGRNCYVTDKEFIPSIVG</sequence>
<keyword evidence="4" id="KW-0548">Nucleotidyltransferase</keyword>
<keyword evidence="5" id="KW-1185">Reference proteome</keyword>
<feature type="domain" description="GGDEF" evidence="3">
    <location>
        <begin position="1"/>
        <end position="68"/>
    </location>
</feature>
<dbReference type="InterPro" id="IPR029787">
    <property type="entry name" value="Nucleotide_cyclase"/>
</dbReference>
<dbReference type="Proteomes" id="UP001528411">
    <property type="component" value="Unassembled WGS sequence"/>
</dbReference>